<comment type="caution">
    <text evidence="2">The sequence shown here is derived from an EMBL/GenBank/DDBJ whole genome shotgun (WGS) entry which is preliminary data.</text>
</comment>
<dbReference type="Proteomes" id="UP001261624">
    <property type="component" value="Unassembled WGS sequence"/>
</dbReference>
<dbReference type="PANTHER" id="PTHR18964">
    <property type="entry name" value="ROK (REPRESSOR, ORF, KINASE) FAMILY"/>
    <property type="match status" value="1"/>
</dbReference>
<reference evidence="2 3" key="1">
    <citation type="submission" date="2023-09" db="EMBL/GenBank/DDBJ databases">
        <authorList>
            <person name="Rey-Velasco X."/>
        </authorList>
    </citation>
    <scope>NUCLEOTIDE SEQUENCE [LARGE SCALE GENOMIC DNA]</scope>
    <source>
        <strain evidence="2 3">F188</strain>
    </source>
</reference>
<keyword evidence="3" id="KW-1185">Reference proteome</keyword>
<gene>
    <name evidence="2" type="ORF">RM549_07365</name>
</gene>
<dbReference type="Gene3D" id="3.30.420.40">
    <property type="match status" value="2"/>
</dbReference>
<evidence type="ECO:0000313" key="2">
    <source>
        <dbReference type="EMBL" id="MDT0689598.1"/>
    </source>
</evidence>
<evidence type="ECO:0000313" key="3">
    <source>
        <dbReference type="Proteomes" id="UP001261624"/>
    </source>
</evidence>
<name>A0ABU3E0W6_9FLAO</name>
<dbReference type="Pfam" id="PF00480">
    <property type="entry name" value="ROK"/>
    <property type="match status" value="1"/>
</dbReference>
<dbReference type="RefSeq" id="WP_225571551.1">
    <property type="nucleotide sequence ID" value="NZ_JAVRHM010000006.1"/>
</dbReference>
<evidence type="ECO:0000256" key="1">
    <source>
        <dbReference type="ARBA" id="ARBA00006479"/>
    </source>
</evidence>
<organism evidence="2 3">
    <name type="scientific">Autumnicola patrickiae</name>
    <dbReference type="NCBI Taxonomy" id="3075591"/>
    <lineage>
        <taxon>Bacteria</taxon>
        <taxon>Pseudomonadati</taxon>
        <taxon>Bacteroidota</taxon>
        <taxon>Flavobacteriia</taxon>
        <taxon>Flavobacteriales</taxon>
        <taxon>Flavobacteriaceae</taxon>
        <taxon>Autumnicola</taxon>
    </lineage>
</organism>
<dbReference type="EMBL" id="JAVRHM010000006">
    <property type="protein sequence ID" value="MDT0689598.1"/>
    <property type="molecule type" value="Genomic_DNA"/>
</dbReference>
<sequence>MEFIGVDIGGTNIKAGNVVDGKILKKHSIAVNRESSEEKILNDLFLCIDQVITNKSQKIGVGVPGIVDPSAGIVYDIQNIPSWKEVPLTEIISQHYNLPVFINNDANCFAMGEKLFGIGKNFMNFIGLSLGTGVGMGIVINGKLYNGVLCGAGEIGMLPYKEGILEEFTGSFFFQNRVGGSAKKNYELALVGDQDALEVFKDYGYHIGELIKIILYLYAPETIIIGGSISKAYPFYKDMVESSLKTFPYPKQLEGFQINISQQSDTAILGAAALCV</sequence>
<dbReference type="SUPFAM" id="SSF53067">
    <property type="entry name" value="Actin-like ATPase domain"/>
    <property type="match status" value="1"/>
</dbReference>
<dbReference type="CDD" id="cd23763">
    <property type="entry name" value="ASKHA_ATPase_ROK"/>
    <property type="match status" value="1"/>
</dbReference>
<proteinExistence type="inferred from homology"/>
<comment type="similarity">
    <text evidence="1">Belongs to the ROK (NagC/XylR) family.</text>
</comment>
<dbReference type="InterPro" id="IPR043129">
    <property type="entry name" value="ATPase_NBD"/>
</dbReference>
<accession>A0ABU3E0W6</accession>
<dbReference type="InterPro" id="IPR000600">
    <property type="entry name" value="ROK"/>
</dbReference>
<protein>
    <submittedName>
        <fullName evidence="2">ROK family protein</fullName>
    </submittedName>
</protein>
<dbReference type="PANTHER" id="PTHR18964:SF149">
    <property type="entry name" value="BIFUNCTIONAL UDP-N-ACETYLGLUCOSAMINE 2-EPIMERASE_N-ACETYLMANNOSAMINE KINASE"/>
    <property type="match status" value="1"/>
</dbReference>